<dbReference type="AlphaFoldDB" id="A0A077ZI34"/>
<dbReference type="PANTHER" id="PTHR35572">
    <property type="entry name" value="PROTEIN CBG04538-RELATED"/>
    <property type="match status" value="1"/>
</dbReference>
<dbReference type="InterPro" id="IPR040282">
    <property type="entry name" value="Mig-18-like"/>
</dbReference>
<feature type="domain" description="Abnormal cell migration protein 18-like fibronectin type I" evidence="1">
    <location>
        <begin position="92"/>
        <end position="156"/>
    </location>
</feature>
<organism evidence="2 3">
    <name type="scientific">Trichuris trichiura</name>
    <name type="common">Whipworm</name>
    <name type="synonym">Trichocephalus trichiurus</name>
    <dbReference type="NCBI Taxonomy" id="36087"/>
    <lineage>
        <taxon>Eukaryota</taxon>
        <taxon>Metazoa</taxon>
        <taxon>Ecdysozoa</taxon>
        <taxon>Nematoda</taxon>
        <taxon>Enoplea</taxon>
        <taxon>Dorylaimia</taxon>
        <taxon>Trichinellida</taxon>
        <taxon>Trichuridae</taxon>
        <taxon>Trichuris</taxon>
    </lineage>
</organism>
<evidence type="ECO:0000313" key="2">
    <source>
        <dbReference type="EMBL" id="CDW59233.1"/>
    </source>
</evidence>
<dbReference type="Pfam" id="PF23003">
    <property type="entry name" value="Fn1_2"/>
    <property type="match status" value="2"/>
</dbReference>
<sequence>MLSLYVQTAAVLEVLKNPLMARQKQSMGEDENCPDFSHVRVMWNYVNSKKTGPFGCLLESGEAMPFGATYRTNDYVLRCDQTGDEQVTMTPVQCAANDKVIEVGQQIPYKGFAISCVNSSSCIRKKITGCIAYNGSLVQIGDTFVQGDYVFECAIADAPRKRKVITRKPIACLVDGKRVDPDNNMTSSKYWYKCIKIGELHLRKEIIGCVTEDGKPIDISQTFRKQDYLYKCEAQRYVTKIVPIGCIAKEYGIEREFRFGEKWYTHSSGPLSYLMKCVRKRGKAERVVSRCVVNDNTDHDRKKLKPGCGIKYADDKIFVCQRLEGGIVKGSLHDYDDSKSVYEAVKPFGVRIC</sequence>
<gene>
    <name evidence="2" type="ORF">TTRE_0000756401</name>
</gene>
<evidence type="ECO:0000259" key="1">
    <source>
        <dbReference type="Pfam" id="PF23003"/>
    </source>
</evidence>
<protein>
    <recommendedName>
        <fullName evidence="1">Abnormal cell migration protein 18-like fibronectin type I domain-containing protein</fullName>
    </recommendedName>
</protein>
<keyword evidence="3" id="KW-1185">Reference proteome</keyword>
<reference evidence="2" key="2">
    <citation type="submission" date="2014-03" db="EMBL/GenBank/DDBJ databases">
        <title>The whipworm genome and dual-species transcriptomics of an intimate host-pathogen interaction.</title>
        <authorList>
            <person name="Foth B.J."/>
            <person name="Tsai I.J."/>
            <person name="Reid A.J."/>
            <person name="Bancroft A.J."/>
            <person name="Nichol S."/>
            <person name="Tracey A."/>
            <person name="Holroyd N."/>
            <person name="Cotton J.A."/>
            <person name="Stanley E.J."/>
            <person name="Zarowiecki M."/>
            <person name="Liu J.Z."/>
            <person name="Huckvale T."/>
            <person name="Cooper P.J."/>
            <person name="Grencis R.K."/>
            <person name="Berriman M."/>
        </authorList>
    </citation>
    <scope>NUCLEOTIDE SEQUENCE [LARGE SCALE GENOMIC DNA]</scope>
</reference>
<dbReference type="InterPro" id="IPR055119">
    <property type="entry name" value="Mig18_Fn1"/>
</dbReference>
<dbReference type="EMBL" id="HG806535">
    <property type="protein sequence ID" value="CDW59233.1"/>
    <property type="molecule type" value="Genomic_DNA"/>
</dbReference>
<name>A0A077ZI34_TRITR</name>
<evidence type="ECO:0000313" key="3">
    <source>
        <dbReference type="Proteomes" id="UP000030665"/>
    </source>
</evidence>
<dbReference type="Proteomes" id="UP000030665">
    <property type="component" value="Unassembled WGS sequence"/>
</dbReference>
<dbReference type="PANTHER" id="PTHR35572:SF3">
    <property type="entry name" value="ABNORMAL CELL MIGRATION PROTEIN 18"/>
    <property type="match status" value="1"/>
</dbReference>
<proteinExistence type="predicted"/>
<accession>A0A077ZI34</accession>
<reference evidence="2" key="1">
    <citation type="submission" date="2014-01" db="EMBL/GenBank/DDBJ databases">
        <authorList>
            <person name="Aslett M."/>
        </authorList>
    </citation>
    <scope>NUCLEOTIDE SEQUENCE</scope>
</reference>
<dbReference type="OrthoDB" id="5922555at2759"/>
<feature type="domain" description="Abnormal cell migration protein 18-like fibronectin type I" evidence="1">
    <location>
        <begin position="171"/>
        <end position="235"/>
    </location>
</feature>